<dbReference type="OrthoDB" id="4825549at2759"/>
<accession>A0A136IX99</accession>
<evidence type="ECO:0000313" key="1">
    <source>
        <dbReference type="EMBL" id="KXJ89537.1"/>
    </source>
</evidence>
<dbReference type="Proteomes" id="UP000070501">
    <property type="component" value="Unassembled WGS sequence"/>
</dbReference>
<reference evidence="2" key="1">
    <citation type="submission" date="2016-02" db="EMBL/GenBank/DDBJ databases">
        <title>Draft genome sequence of Microdochium bolleyi, a fungal endophyte of beachgrass.</title>
        <authorList>
            <consortium name="DOE Joint Genome Institute"/>
            <person name="David A.S."/>
            <person name="May G."/>
            <person name="Haridas S."/>
            <person name="Lim J."/>
            <person name="Wang M."/>
            <person name="Labutti K."/>
            <person name="Lipzen A."/>
            <person name="Barry K."/>
            <person name="Grigoriev I.V."/>
        </authorList>
    </citation>
    <scope>NUCLEOTIDE SEQUENCE [LARGE SCALE GENOMIC DNA]</scope>
    <source>
        <strain evidence="2">J235TASD1</strain>
    </source>
</reference>
<gene>
    <name evidence="1" type="ORF">Micbo1qcDRAFT_206468</name>
</gene>
<dbReference type="InParanoid" id="A0A136IX99"/>
<dbReference type="AlphaFoldDB" id="A0A136IX99"/>
<organism evidence="1 2">
    <name type="scientific">Microdochium bolleyi</name>
    <dbReference type="NCBI Taxonomy" id="196109"/>
    <lineage>
        <taxon>Eukaryota</taxon>
        <taxon>Fungi</taxon>
        <taxon>Dikarya</taxon>
        <taxon>Ascomycota</taxon>
        <taxon>Pezizomycotina</taxon>
        <taxon>Sordariomycetes</taxon>
        <taxon>Xylariomycetidae</taxon>
        <taxon>Xylariales</taxon>
        <taxon>Microdochiaceae</taxon>
        <taxon>Microdochium</taxon>
    </lineage>
</organism>
<protein>
    <submittedName>
        <fullName evidence="1">Uncharacterized protein</fullName>
    </submittedName>
</protein>
<sequence>MRLNNIFTAGAATLAVPALSQSHHCYSSGAAAITGAVYDHAKNACQGWSGNRGALQGLVPRRPATSRRFCVNNLAEAHRVLSSTNENTQQGFDLDDGDCLRNF</sequence>
<proteinExistence type="predicted"/>
<name>A0A136IX99_9PEZI</name>
<keyword evidence="2" id="KW-1185">Reference proteome</keyword>
<evidence type="ECO:0000313" key="2">
    <source>
        <dbReference type="Proteomes" id="UP000070501"/>
    </source>
</evidence>
<dbReference type="EMBL" id="KQ964255">
    <property type="protein sequence ID" value="KXJ89537.1"/>
    <property type="molecule type" value="Genomic_DNA"/>
</dbReference>